<gene>
    <name evidence="1" type="ORF">L195_g042467</name>
</gene>
<protein>
    <submittedName>
        <fullName evidence="1">Uncharacterized protein</fullName>
    </submittedName>
</protein>
<dbReference type="Proteomes" id="UP000236291">
    <property type="component" value="Unassembled WGS sequence"/>
</dbReference>
<sequence length="46" mass="5168">SCAGTCTWRNWESRHVRVMAEKQLSPCLPDGGNGSDAMCSEWRNCH</sequence>
<evidence type="ECO:0000313" key="1">
    <source>
        <dbReference type="EMBL" id="PNX86389.1"/>
    </source>
</evidence>
<reference evidence="1 2" key="2">
    <citation type="journal article" date="2017" name="Front. Plant Sci.">
        <title>Gene Classification and Mining of Molecular Markers Useful in Red Clover (Trifolium pratense) Breeding.</title>
        <authorList>
            <person name="Istvanek J."/>
            <person name="Dluhosova J."/>
            <person name="Dluhos P."/>
            <person name="Patkova L."/>
            <person name="Nedelnik J."/>
            <person name="Repkova J."/>
        </authorList>
    </citation>
    <scope>NUCLEOTIDE SEQUENCE [LARGE SCALE GENOMIC DNA]</scope>
    <source>
        <strain evidence="2">cv. Tatra</strain>
        <tissue evidence="1">Young leaves</tissue>
    </source>
</reference>
<proteinExistence type="predicted"/>
<reference evidence="1 2" key="1">
    <citation type="journal article" date="2014" name="Am. J. Bot.">
        <title>Genome assembly and annotation for red clover (Trifolium pratense; Fabaceae).</title>
        <authorList>
            <person name="Istvanek J."/>
            <person name="Jaros M."/>
            <person name="Krenek A."/>
            <person name="Repkova J."/>
        </authorList>
    </citation>
    <scope>NUCLEOTIDE SEQUENCE [LARGE SCALE GENOMIC DNA]</scope>
    <source>
        <strain evidence="2">cv. Tatra</strain>
        <tissue evidence="1">Young leaves</tissue>
    </source>
</reference>
<organism evidence="1 2">
    <name type="scientific">Trifolium pratense</name>
    <name type="common">Red clover</name>
    <dbReference type="NCBI Taxonomy" id="57577"/>
    <lineage>
        <taxon>Eukaryota</taxon>
        <taxon>Viridiplantae</taxon>
        <taxon>Streptophyta</taxon>
        <taxon>Embryophyta</taxon>
        <taxon>Tracheophyta</taxon>
        <taxon>Spermatophyta</taxon>
        <taxon>Magnoliopsida</taxon>
        <taxon>eudicotyledons</taxon>
        <taxon>Gunneridae</taxon>
        <taxon>Pentapetalae</taxon>
        <taxon>rosids</taxon>
        <taxon>fabids</taxon>
        <taxon>Fabales</taxon>
        <taxon>Fabaceae</taxon>
        <taxon>Papilionoideae</taxon>
        <taxon>50 kb inversion clade</taxon>
        <taxon>NPAAA clade</taxon>
        <taxon>Hologalegina</taxon>
        <taxon>IRL clade</taxon>
        <taxon>Trifolieae</taxon>
        <taxon>Trifolium</taxon>
    </lineage>
</organism>
<accession>A0A2K3M6J9</accession>
<dbReference type="EMBL" id="ASHM01051061">
    <property type="protein sequence ID" value="PNX86389.1"/>
    <property type="molecule type" value="Genomic_DNA"/>
</dbReference>
<feature type="non-terminal residue" evidence="1">
    <location>
        <position position="1"/>
    </location>
</feature>
<evidence type="ECO:0000313" key="2">
    <source>
        <dbReference type="Proteomes" id="UP000236291"/>
    </source>
</evidence>
<name>A0A2K3M6J9_TRIPR</name>
<dbReference type="AlphaFoldDB" id="A0A2K3M6J9"/>
<comment type="caution">
    <text evidence="1">The sequence shown here is derived from an EMBL/GenBank/DDBJ whole genome shotgun (WGS) entry which is preliminary data.</text>
</comment>